<protein>
    <submittedName>
        <fullName evidence="1">Uncharacterized protein</fullName>
    </submittedName>
</protein>
<name>A0A4C1T271_EUMVA</name>
<sequence>MHAAGVPSIDLIDIDRIALRVQNQSADQARTRHMYVGHEKLPPHTRKPILISFISYTVIIYWKTVTASPITAIKWLDTREVTVLTTAHQPQDTTFVKRTQKNGSRQEVLCPKAIADYTLSMGGWTGLTISDLLTLSIENRENFGCVSFCLCWTQP</sequence>
<accession>A0A4C1T271</accession>
<proteinExistence type="predicted"/>
<dbReference type="EMBL" id="BGZK01000030">
    <property type="protein sequence ID" value="GBP08244.1"/>
    <property type="molecule type" value="Genomic_DNA"/>
</dbReference>
<organism evidence="1 2">
    <name type="scientific">Eumeta variegata</name>
    <name type="common">Bagworm moth</name>
    <name type="synonym">Eumeta japonica</name>
    <dbReference type="NCBI Taxonomy" id="151549"/>
    <lineage>
        <taxon>Eukaryota</taxon>
        <taxon>Metazoa</taxon>
        <taxon>Ecdysozoa</taxon>
        <taxon>Arthropoda</taxon>
        <taxon>Hexapoda</taxon>
        <taxon>Insecta</taxon>
        <taxon>Pterygota</taxon>
        <taxon>Neoptera</taxon>
        <taxon>Endopterygota</taxon>
        <taxon>Lepidoptera</taxon>
        <taxon>Glossata</taxon>
        <taxon>Ditrysia</taxon>
        <taxon>Tineoidea</taxon>
        <taxon>Psychidae</taxon>
        <taxon>Oiketicinae</taxon>
        <taxon>Eumeta</taxon>
    </lineage>
</organism>
<keyword evidence="2" id="KW-1185">Reference proteome</keyword>
<evidence type="ECO:0000313" key="1">
    <source>
        <dbReference type="EMBL" id="GBP08244.1"/>
    </source>
</evidence>
<dbReference type="OrthoDB" id="118105at2759"/>
<dbReference type="AlphaFoldDB" id="A0A4C1T271"/>
<gene>
    <name evidence="1" type="ORF">EVAR_78737_1</name>
</gene>
<evidence type="ECO:0000313" key="2">
    <source>
        <dbReference type="Proteomes" id="UP000299102"/>
    </source>
</evidence>
<comment type="caution">
    <text evidence="1">The sequence shown here is derived from an EMBL/GenBank/DDBJ whole genome shotgun (WGS) entry which is preliminary data.</text>
</comment>
<reference evidence="1 2" key="1">
    <citation type="journal article" date="2019" name="Commun. Biol.">
        <title>The bagworm genome reveals a unique fibroin gene that provides high tensile strength.</title>
        <authorList>
            <person name="Kono N."/>
            <person name="Nakamura H."/>
            <person name="Ohtoshi R."/>
            <person name="Tomita M."/>
            <person name="Numata K."/>
            <person name="Arakawa K."/>
        </authorList>
    </citation>
    <scope>NUCLEOTIDE SEQUENCE [LARGE SCALE GENOMIC DNA]</scope>
</reference>
<dbReference type="Proteomes" id="UP000299102">
    <property type="component" value="Unassembled WGS sequence"/>
</dbReference>